<keyword evidence="5" id="KW-1185">Reference proteome</keyword>
<dbReference type="Gene3D" id="3.40.50.2000">
    <property type="entry name" value="Glycogen Phosphorylase B"/>
    <property type="match status" value="2"/>
</dbReference>
<dbReference type="SUPFAM" id="SSF53756">
    <property type="entry name" value="UDP-Glycosyltransferase/glycogen phosphorylase"/>
    <property type="match status" value="1"/>
</dbReference>
<evidence type="ECO:0000256" key="1">
    <source>
        <dbReference type="ARBA" id="ARBA00022679"/>
    </source>
</evidence>
<evidence type="ECO:0000313" key="4">
    <source>
        <dbReference type="EMBL" id="MCP2727789.1"/>
    </source>
</evidence>
<dbReference type="GO" id="GO:0009103">
    <property type="term" value="P:lipopolysaccharide biosynthetic process"/>
    <property type="evidence" value="ECO:0007669"/>
    <property type="project" value="TreeGrafter"/>
</dbReference>
<sequence length="383" mass="42883">MNSKVNHSELSNQLIVNLPILFSQPTGIATYAANLFPHLQPLNPTLLISPIASKHFPLASEFPCYPIPGDLTPAQGTKGHFRRLLWTQFKLPHIHHNLKSSLLFSPIPEAPIYTNCRYVVMVHDLIPLRFPKRFSPLTPYFRYYIPQVLSQSQHILCNSTSTARDIIDFYNIPASKITPILLGYNNHFREWGVGSRECGGDAMVGKSPYFLYVGRHDPYKNIHRLIDAFAAIPNCRNYELWIAGSSDPRYTPILQAKVEELSLTNQIKFLDYVPYEELPIIINGAIAVVFPSLWEGFGFPVLEAMACGTPVITSNISSLPEVAGDAAILINPYNTSEITEAMAGIATDNNLRSRLSHLSLARANQFSWEKTGKATVEVLSNYL</sequence>
<dbReference type="Pfam" id="PF13439">
    <property type="entry name" value="Glyco_transf_4"/>
    <property type="match status" value="1"/>
</dbReference>
<organism evidence="4 5">
    <name type="scientific">Limnofasciculus baicalensis BBK-W-15</name>
    <dbReference type="NCBI Taxonomy" id="2699891"/>
    <lineage>
        <taxon>Bacteria</taxon>
        <taxon>Bacillati</taxon>
        <taxon>Cyanobacteriota</taxon>
        <taxon>Cyanophyceae</taxon>
        <taxon>Coleofasciculales</taxon>
        <taxon>Coleofasciculaceae</taxon>
        <taxon>Limnofasciculus</taxon>
        <taxon>Limnofasciculus baicalensis</taxon>
    </lineage>
</organism>
<dbReference type="PANTHER" id="PTHR46401">
    <property type="entry name" value="GLYCOSYLTRANSFERASE WBBK-RELATED"/>
    <property type="match status" value="1"/>
</dbReference>
<reference evidence="4" key="1">
    <citation type="submission" date="2022-06" db="EMBL/GenBank/DDBJ databases">
        <title>New cyanobacteria of genus Symplocastrum in benthos of Lake Baikal.</title>
        <authorList>
            <person name="Sorokovikova E."/>
            <person name="Tikhonova I."/>
            <person name="Krasnopeev A."/>
            <person name="Evseev P."/>
            <person name="Gladkikh A."/>
            <person name="Belykh O."/>
        </authorList>
    </citation>
    <scope>NUCLEOTIDE SEQUENCE</scope>
    <source>
        <strain evidence="4">BBK-W-15</strain>
    </source>
</reference>
<keyword evidence="1" id="KW-0808">Transferase</keyword>
<evidence type="ECO:0000259" key="2">
    <source>
        <dbReference type="Pfam" id="PF00534"/>
    </source>
</evidence>
<dbReference type="PANTHER" id="PTHR46401:SF2">
    <property type="entry name" value="GLYCOSYLTRANSFERASE WBBK-RELATED"/>
    <property type="match status" value="1"/>
</dbReference>
<name>A0AAE3GNT4_9CYAN</name>
<accession>A0AAE3GNT4</accession>
<dbReference type="FunFam" id="3.40.50.2000:FF:000119">
    <property type="entry name" value="Glycosyl transferase group 1"/>
    <property type="match status" value="1"/>
</dbReference>
<dbReference type="Proteomes" id="UP001204953">
    <property type="component" value="Unassembled WGS sequence"/>
</dbReference>
<dbReference type="AlphaFoldDB" id="A0AAE3GNT4"/>
<feature type="domain" description="Glycosyl transferase family 1" evidence="2">
    <location>
        <begin position="205"/>
        <end position="356"/>
    </location>
</feature>
<evidence type="ECO:0000313" key="5">
    <source>
        <dbReference type="Proteomes" id="UP001204953"/>
    </source>
</evidence>
<dbReference type="CDD" id="cd03809">
    <property type="entry name" value="GT4_MtfB-like"/>
    <property type="match status" value="1"/>
</dbReference>
<dbReference type="EMBL" id="JAMZMM010000027">
    <property type="protein sequence ID" value="MCP2727789.1"/>
    <property type="molecule type" value="Genomic_DNA"/>
</dbReference>
<dbReference type="InterPro" id="IPR001296">
    <property type="entry name" value="Glyco_trans_1"/>
</dbReference>
<dbReference type="InterPro" id="IPR028098">
    <property type="entry name" value="Glyco_trans_4-like_N"/>
</dbReference>
<protein>
    <submittedName>
        <fullName evidence="4">Glycosyltransferase family 4 protein</fullName>
    </submittedName>
</protein>
<proteinExistence type="predicted"/>
<gene>
    <name evidence="4" type="ORF">NJ959_04765</name>
</gene>
<evidence type="ECO:0000259" key="3">
    <source>
        <dbReference type="Pfam" id="PF13439"/>
    </source>
</evidence>
<dbReference type="GO" id="GO:0016757">
    <property type="term" value="F:glycosyltransferase activity"/>
    <property type="evidence" value="ECO:0007669"/>
    <property type="project" value="InterPro"/>
</dbReference>
<dbReference type="RefSeq" id="WP_254010597.1">
    <property type="nucleotide sequence ID" value="NZ_JAMZMM010000027.1"/>
</dbReference>
<feature type="domain" description="Glycosyltransferase subfamily 4-like N-terminal" evidence="3">
    <location>
        <begin position="27"/>
        <end position="183"/>
    </location>
</feature>
<dbReference type="Pfam" id="PF00534">
    <property type="entry name" value="Glycos_transf_1"/>
    <property type="match status" value="1"/>
</dbReference>
<comment type="caution">
    <text evidence="4">The sequence shown here is derived from an EMBL/GenBank/DDBJ whole genome shotgun (WGS) entry which is preliminary data.</text>
</comment>